<gene>
    <name evidence="2" type="ORF">P154DRAFT_520511</name>
</gene>
<organism evidence="2 3">
    <name type="scientific">Amniculicola lignicola CBS 123094</name>
    <dbReference type="NCBI Taxonomy" id="1392246"/>
    <lineage>
        <taxon>Eukaryota</taxon>
        <taxon>Fungi</taxon>
        <taxon>Dikarya</taxon>
        <taxon>Ascomycota</taxon>
        <taxon>Pezizomycotina</taxon>
        <taxon>Dothideomycetes</taxon>
        <taxon>Pleosporomycetidae</taxon>
        <taxon>Pleosporales</taxon>
        <taxon>Amniculicolaceae</taxon>
        <taxon>Amniculicola</taxon>
    </lineage>
</organism>
<keyword evidence="1" id="KW-0472">Membrane</keyword>
<feature type="transmembrane region" description="Helical" evidence="1">
    <location>
        <begin position="6"/>
        <end position="28"/>
    </location>
</feature>
<evidence type="ECO:0000256" key="1">
    <source>
        <dbReference type="SAM" id="Phobius"/>
    </source>
</evidence>
<keyword evidence="1" id="KW-1133">Transmembrane helix</keyword>
<keyword evidence="1" id="KW-0812">Transmembrane</keyword>
<accession>A0A6A5WNP4</accession>
<protein>
    <submittedName>
        <fullName evidence="2">Uncharacterized protein</fullName>
    </submittedName>
</protein>
<dbReference type="OrthoDB" id="10646455at2759"/>
<evidence type="ECO:0000313" key="2">
    <source>
        <dbReference type="EMBL" id="KAF2003157.1"/>
    </source>
</evidence>
<dbReference type="AlphaFoldDB" id="A0A6A5WNP4"/>
<keyword evidence="3" id="KW-1185">Reference proteome</keyword>
<reference evidence="2" key="1">
    <citation type="journal article" date="2020" name="Stud. Mycol.">
        <title>101 Dothideomycetes genomes: a test case for predicting lifestyles and emergence of pathogens.</title>
        <authorList>
            <person name="Haridas S."/>
            <person name="Albert R."/>
            <person name="Binder M."/>
            <person name="Bloem J."/>
            <person name="Labutti K."/>
            <person name="Salamov A."/>
            <person name="Andreopoulos B."/>
            <person name="Baker S."/>
            <person name="Barry K."/>
            <person name="Bills G."/>
            <person name="Bluhm B."/>
            <person name="Cannon C."/>
            <person name="Castanera R."/>
            <person name="Culley D."/>
            <person name="Daum C."/>
            <person name="Ezra D."/>
            <person name="Gonzalez J."/>
            <person name="Henrissat B."/>
            <person name="Kuo A."/>
            <person name="Liang C."/>
            <person name="Lipzen A."/>
            <person name="Lutzoni F."/>
            <person name="Magnuson J."/>
            <person name="Mondo S."/>
            <person name="Nolan M."/>
            <person name="Ohm R."/>
            <person name="Pangilinan J."/>
            <person name="Park H.-J."/>
            <person name="Ramirez L."/>
            <person name="Alfaro M."/>
            <person name="Sun H."/>
            <person name="Tritt A."/>
            <person name="Yoshinaga Y."/>
            <person name="Zwiers L.-H."/>
            <person name="Turgeon B."/>
            <person name="Goodwin S."/>
            <person name="Spatafora J."/>
            <person name="Crous P."/>
            <person name="Grigoriev I."/>
        </authorList>
    </citation>
    <scope>NUCLEOTIDE SEQUENCE</scope>
    <source>
        <strain evidence="2">CBS 123094</strain>
    </source>
</reference>
<dbReference type="EMBL" id="ML977574">
    <property type="protein sequence ID" value="KAF2003157.1"/>
    <property type="molecule type" value="Genomic_DNA"/>
</dbReference>
<sequence length="89" mass="9715">MGTVIAYAITAGLLIVFIGTGKLIATLWPSIETSEFPMIDYEVLTQVVSDDSRYKVSLRQAFDGKEYGEGAILGEVGDLRIGLRRGYVV</sequence>
<dbReference type="Proteomes" id="UP000799779">
    <property type="component" value="Unassembled WGS sequence"/>
</dbReference>
<proteinExistence type="predicted"/>
<evidence type="ECO:0000313" key="3">
    <source>
        <dbReference type="Proteomes" id="UP000799779"/>
    </source>
</evidence>
<name>A0A6A5WNP4_9PLEO</name>